<evidence type="ECO:0000256" key="7">
    <source>
        <dbReference type="ARBA" id="ARBA00047899"/>
    </source>
</evidence>
<feature type="compositionally biased region" description="Acidic residues" evidence="9">
    <location>
        <begin position="613"/>
        <end position="639"/>
    </location>
</feature>
<organism evidence="11">
    <name type="scientific">Palpitomonas bilix</name>
    <dbReference type="NCBI Taxonomy" id="652834"/>
    <lineage>
        <taxon>Eukaryota</taxon>
        <taxon>Eukaryota incertae sedis</taxon>
    </lineage>
</organism>
<dbReference type="FunFam" id="1.10.510.10:FF:000172">
    <property type="entry name" value="serine/threonine-protein kinase Nek1 isoform X1"/>
    <property type="match status" value="1"/>
</dbReference>
<dbReference type="AlphaFoldDB" id="A0A7S3D5J6"/>
<evidence type="ECO:0000256" key="8">
    <source>
        <dbReference type="ARBA" id="ARBA00048679"/>
    </source>
</evidence>
<evidence type="ECO:0000256" key="5">
    <source>
        <dbReference type="ARBA" id="ARBA00022777"/>
    </source>
</evidence>
<proteinExistence type="predicted"/>
<keyword evidence="6" id="KW-0067">ATP-binding</keyword>
<evidence type="ECO:0000256" key="1">
    <source>
        <dbReference type="ARBA" id="ARBA00012513"/>
    </source>
</evidence>
<dbReference type="Gene3D" id="3.30.200.20">
    <property type="entry name" value="Phosphorylase Kinase, domain 1"/>
    <property type="match status" value="1"/>
</dbReference>
<dbReference type="CDD" id="cd08215">
    <property type="entry name" value="STKc_Nek"/>
    <property type="match status" value="1"/>
</dbReference>
<dbReference type="PANTHER" id="PTHR44899">
    <property type="entry name" value="CAMK FAMILY PROTEIN KINASE"/>
    <property type="match status" value="1"/>
</dbReference>
<dbReference type="GO" id="GO:0005524">
    <property type="term" value="F:ATP binding"/>
    <property type="evidence" value="ECO:0007669"/>
    <property type="project" value="UniProtKB-KW"/>
</dbReference>
<accession>A0A7S3D5J6</accession>
<reference evidence="11" key="1">
    <citation type="submission" date="2021-01" db="EMBL/GenBank/DDBJ databases">
        <authorList>
            <person name="Corre E."/>
            <person name="Pelletier E."/>
            <person name="Niang G."/>
            <person name="Scheremetjew M."/>
            <person name="Finn R."/>
            <person name="Kale V."/>
            <person name="Holt S."/>
            <person name="Cochrane G."/>
            <person name="Meng A."/>
            <person name="Brown T."/>
            <person name="Cohen L."/>
        </authorList>
    </citation>
    <scope>NUCLEOTIDE SEQUENCE</scope>
    <source>
        <strain evidence="11">NIES-2562</strain>
    </source>
</reference>
<feature type="compositionally biased region" description="Basic and acidic residues" evidence="9">
    <location>
        <begin position="278"/>
        <end position="300"/>
    </location>
</feature>
<dbReference type="Gene3D" id="1.10.510.10">
    <property type="entry name" value="Transferase(Phosphotransferase) domain 1"/>
    <property type="match status" value="1"/>
</dbReference>
<dbReference type="EC" id="2.7.11.1" evidence="1"/>
<gene>
    <name evidence="11" type="ORF">PBIL07802_LOCUS9004</name>
</gene>
<feature type="compositionally biased region" description="Basic and acidic residues" evidence="9">
    <location>
        <begin position="307"/>
        <end position="326"/>
    </location>
</feature>
<evidence type="ECO:0000259" key="10">
    <source>
        <dbReference type="PROSITE" id="PS50011"/>
    </source>
</evidence>
<dbReference type="EMBL" id="HBIB01013915">
    <property type="protein sequence ID" value="CAE0246814.1"/>
    <property type="molecule type" value="Transcribed_RNA"/>
</dbReference>
<feature type="compositionally biased region" description="Acidic residues" evidence="9">
    <location>
        <begin position="528"/>
        <end position="549"/>
    </location>
</feature>
<evidence type="ECO:0000256" key="4">
    <source>
        <dbReference type="ARBA" id="ARBA00022741"/>
    </source>
</evidence>
<keyword evidence="3" id="KW-0808">Transferase</keyword>
<comment type="catalytic activity">
    <reaction evidence="8">
        <text>L-seryl-[protein] + ATP = O-phospho-L-seryl-[protein] + ADP + H(+)</text>
        <dbReference type="Rhea" id="RHEA:17989"/>
        <dbReference type="Rhea" id="RHEA-COMP:9863"/>
        <dbReference type="Rhea" id="RHEA-COMP:11604"/>
        <dbReference type="ChEBI" id="CHEBI:15378"/>
        <dbReference type="ChEBI" id="CHEBI:29999"/>
        <dbReference type="ChEBI" id="CHEBI:30616"/>
        <dbReference type="ChEBI" id="CHEBI:83421"/>
        <dbReference type="ChEBI" id="CHEBI:456216"/>
        <dbReference type="EC" id="2.7.11.1"/>
    </reaction>
</comment>
<feature type="region of interest" description="Disordered" evidence="9">
    <location>
        <begin position="565"/>
        <end position="648"/>
    </location>
</feature>
<dbReference type="PANTHER" id="PTHR44899:SF3">
    <property type="entry name" value="SERINE_THREONINE-PROTEIN KINASE NEK1"/>
    <property type="match status" value="1"/>
</dbReference>
<name>A0A7S3D5J6_9EUKA</name>
<feature type="compositionally biased region" description="Acidic residues" evidence="9">
    <location>
        <begin position="579"/>
        <end position="588"/>
    </location>
</feature>
<sequence length="732" mass="85295">MNEKERKESMNEVHILSKVSRACPYIVGYVESFYVHSKGLLCIAMDFAEGGDLHGRIQKMQRSGKLFSEQQILKWTWQITVSLHHVHRHKILHRDLKSQNIFLDKNDIIKLGDFGIAKVLSATNAMAKTMIGTPYYMSPELCKNKPYNYKSDIWSLGCVVYELATLRHAFDARDFNGLVVKILQGKAAPIPTKYSEGFRRLAMQMLDKDAEKRPSTDDILSNPLFAQFAANDEAAPEVARAASEVIREEKKEKPAVRSSSDVPPPPKRPVIMKPSAEVLRREKEKDQQQLGEAERNKRAVEAALARLRKEREQRAQKMREEREKRQSSASPRPRSSSRESVAERYRSGIGRNARAGSRQASRQDEDRSRAVGSRPSTADRLRQEREDREERERKRKERLEQVQKMKREEEERQKAEEQRREEEERLRRELEAKDRRRRKEEEVRLENLRMAQMKREKEEREASRMHAHEKNPPSWRGTPLNEPPSVASSRDDRPLPKPRSHYYHEGMENEIDDKGRWRKGEGEKNNGEETDSTVSGEDEDESDSEEEKLVEELKKSMRMVDQLKQSIILKDAKLKAINADEEEEEEEETRGAGPKLEKATDGRQGGRSKSVDPFEEEDSNDEDDYSDDEFYSDDDEEESKESQFPQLGSVEERITWTRNACIDGMGVERFAEIYKYIKGIRTSDRELSEDDEERVKNYVKKSLIGAKVEDRWMEYYRLVDTLLFCETIREND</sequence>
<dbReference type="InterPro" id="IPR008271">
    <property type="entry name" value="Ser/Thr_kinase_AS"/>
</dbReference>
<evidence type="ECO:0000313" key="11">
    <source>
        <dbReference type="EMBL" id="CAE0246814.1"/>
    </source>
</evidence>
<dbReference type="InterPro" id="IPR051131">
    <property type="entry name" value="NEK_Ser/Thr_kinase_NIMA"/>
</dbReference>
<dbReference type="Pfam" id="PF00069">
    <property type="entry name" value="Pkinase"/>
    <property type="match status" value="1"/>
</dbReference>
<keyword evidence="2" id="KW-0723">Serine/threonine-protein kinase</keyword>
<feature type="domain" description="Protein kinase" evidence="10">
    <location>
        <begin position="1"/>
        <end position="225"/>
    </location>
</feature>
<keyword evidence="4" id="KW-0547">Nucleotide-binding</keyword>
<dbReference type="PROSITE" id="PS50011">
    <property type="entry name" value="PROTEIN_KINASE_DOM"/>
    <property type="match status" value="1"/>
</dbReference>
<dbReference type="InterPro" id="IPR011009">
    <property type="entry name" value="Kinase-like_dom_sf"/>
</dbReference>
<feature type="compositionally biased region" description="Basic and acidic residues" evidence="9">
    <location>
        <begin position="377"/>
        <end position="471"/>
    </location>
</feature>
<evidence type="ECO:0000256" key="2">
    <source>
        <dbReference type="ARBA" id="ARBA00022527"/>
    </source>
</evidence>
<evidence type="ECO:0000256" key="6">
    <source>
        <dbReference type="ARBA" id="ARBA00022840"/>
    </source>
</evidence>
<protein>
    <recommendedName>
        <fullName evidence="1">non-specific serine/threonine protein kinase</fullName>
        <ecNumber evidence="1">2.7.11.1</ecNumber>
    </recommendedName>
</protein>
<feature type="compositionally biased region" description="Basic and acidic residues" evidence="9">
    <location>
        <begin position="245"/>
        <end position="255"/>
    </location>
</feature>
<dbReference type="SMART" id="SM00220">
    <property type="entry name" value="S_TKc"/>
    <property type="match status" value="1"/>
</dbReference>
<feature type="compositionally biased region" description="Basic and acidic residues" evidence="9">
    <location>
        <begin position="336"/>
        <end position="346"/>
    </location>
</feature>
<feature type="compositionally biased region" description="Basic and acidic residues" evidence="9">
    <location>
        <begin position="502"/>
        <end position="527"/>
    </location>
</feature>
<evidence type="ECO:0000256" key="3">
    <source>
        <dbReference type="ARBA" id="ARBA00022679"/>
    </source>
</evidence>
<dbReference type="PROSITE" id="PS00108">
    <property type="entry name" value="PROTEIN_KINASE_ST"/>
    <property type="match status" value="1"/>
</dbReference>
<keyword evidence="5" id="KW-0418">Kinase</keyword>
<evidence type="ECO:0000256" key="9">
    <source>
        <dbReference type="SAM" id="MobiDB-lite"/>
    </source>
</evidence>
<feature type="region of interest" description="Disordered" evidence="9">
    <location>
        <begin position="239"/>
        <end position="553"/>
    </location>
</feature>
<dbReference type="SUPFAM" id="SSF56112">
    <property type="entry name" value="Protein kinase-like (PK-like)"/>
    <property type="match status" value="1"/>
</dbReference>
<comment type="catalytic activity">
    <reaction evidence="7">
        <text>L-threonyl-[protein] + ATP = O-phospho-L-threonyl-[protein] + ADP + H(+)</text>
        <dbReference type="Rhea" id="RHEA:46608"/>
        <dbReference type="Rhea" id="RHEA-COMP:11060"/>
        <dbReference type="Rhea" id="RHEA-COMP:11605"/>
        <dbReference type="ChEBI" id="CHEBI:15378"/>
        <dbReference type="ChEBI" id="CHEBI:30013"/>
        <dbReference type="ChEBI" id="CHEBI:30616"/>
        <dbReference type="ChEBI" id="CHEBI:61977"/>
        <dbReference type="ChEBI" id="CHEBI:456216"/>
        <dbReference type="EC" id="2.7.11.1"/>
    </reaction>
</comment>
<dbReference type="GO" id="GO:0004674">
    <property type="term" value="F:protein serine/threonine kinase activity"/>
    <property type="evidence" value="ECO:0007669"/>
    <property type="project" value="UniProtKB-KW"/>
</dbReference>
<dbReference type="InterPro" id="IPR000719">
    <property type="entry name" value="Prot_kinase_dom"/>
</dbReference>